<dbReference type="Proteomes" id="UP000709466">
    <property type="component" value="Unassembled WGS sequence"/>
</dbReference>
<evidence type="ECO:0000256" key="3">
    <source>
        <dbReference type="ARBA" id="ARBA00023163"/>
    </source>
</evidence>
<sequence length="333" mass="36214">MPKSRQRPTLKTLSEHTGLSLSTVSLALRGGENLKEGTRLKVMKAAQELGYVPDRAGVKLRTGRSNAVGIVLDGHEDSVGFSRNLIHGISDTVRAEGLLLNVYPEFDRAETNRTIQSLIAGGQVDGLILTHTEPQDARVKMLLEMDFPFVTHGRTELFTPHAYHDFDAAAFVAMAVQQLADRGVGQILAVMAESEIFNHDMLARQFRAECEERGITAEIYSGPRRGRDHIRGLRELGLSLANTGVEAILCDSELTAITVATGLRDAGISVGDDMPMVAKQTSDLLYALFPEITGIYEDVYASGRELARLLMQRIAGVAAGELQTLAAPVVYRG</sequence>
<organism evidence="5 6">
    <name type="scientific">Marivivens donghaensis</name>
    <dbReference type="NCBI Taxonomy" id="1699413"/>
    <lineage>
        <taxon>Bacteria</taxon>
        <taxon>Pseudomonadati</taxon>
        <taxon>Pseudomonadota</taxon>
        <taxon>Alphaproteobacteria</taxon>
        <taxon>Rhodobacterales</taxon>
        <taxon>Paracoccaceae</taxon>
        <taxon>Marivivens group</taxon>
        <taxon>Marivivens</taxon>
    </lineage>
</organism>
<dbReference type="PANTHER" id="PTHR30146">
    <property type="entry name" value="LACI-RELATED TRANSCRIPTIONAL REPRESSOR"/>
    <property type="match status" value="1"/>
</dbReference>
<comment type="caution">
    <text evidence="5">The sequence shown here is derived from an EMBL/GenBank/DDBJ whole genome shotgun (WGS) entry which is preliminary data.</text>
</comment>
<dbReference type="PROSITE" id="PS50932">
    <property type="entry name" value="HTH_LACI_2"/>
    <property type="match status" value="1"/>
</dbReference>
<dbReference type="Pfam" id="PF13377">
    <property type="entry name" value="Peripla_BP_3"/>
    <property type="match status" value="1"/>
</dbReference>
<dbReference type="CDD" id="cd01392">
    <property type="entry name" value="HTH_LacI"/>
    <property type="match status" value="1"/>
</dbReference>
<dbReference type="InterPro" id="IPR028082">
    <property type="entry name" value="Peripla_BP_I"/>
</dbReference>
<protein>
    <submittedName>
        <fullName evidence="5">Substrate-binding domain-containing protein</fullName>
    </submittedName>
</protein>
<dbReference type="RefSeq" id="WP_167639050.1">
    <property type="nucleotide sequence ID" value="NZ_JAATOP010000012.1"/>
</dbReference>
<dbReference type="EMBL" id="JAATOP010000012">
    <property type="protein sequence ID" value="NIY73665.1"/>
    <property type="molecule type" value="Genomic_DNA"/>
</dbReference>
<keyword evidence="3" id="KW-0804">Transcription</keyword>
<dbReference type="InterPro" id="IPR046335">
    <property type="entry name" value="LacI/GalR-like_sensor"/>
</dbReference>
<dbReference type="SUPFAM" id="SSF53822">
    <property type="entry name" value="Periplasmic binding protein-like I"/>
    <property type="match status" value="1"/>
</dbReference>
<evidence type="ECO:0000313" key="5">
    <source>
        <dbReference type="EMBL" id="NIY73665.1"/>
    </source>
</evidence>
<keyword evidence="6" id="KW-1185">Reference proteome</keyword>
<dbReference type="SUPFAM" id="SSF47413">
    <property type="entry name" value="lambda repressor-like DNA-binding domains"/>
    <property type="match status" value="1"/>
</dbReference>
<dbReference type="InterPro" id="IPR010982">
    <property type="entry name" value="Lambda_DNA-bd_dom_sf"/>
</dbReference>
<evidence type="ECO:0000259" key="4">
    <source>
        <dbReference type="PROSITE" id="PS50932"/>
    </source>
</evidence>
<gene>
    <name evidence="5" type="ORF">HCZ30_14620</name>
</gene>
<dbReference type="PANTHER" id="PTHR30146:SF155">
    <property type="entry name" value="ALANINE RACEMASE"/>
    <property type="match status" value="1"/>
</dbReference>
<dbReference type="Gene3D" id="1.10.260.40">
    <property type="entry name" value="lambda repressor-like DNA-binding domains"/>
    <property type="match status" value="1"/>
</dbReference>
<keyword evidence="2" id="KW-0238">DNA-binding</keyword>
<dbReference type="Gene3D" id="3.40.50.2300">
    <property type="match status" value="2"/>
</dbReference>
<dbReference type="SMART" id="SM00354">
    <property type="entry name" value="HTH_LACI"/>
    <property type="match status" value="1"/>
</dbReference>
<feature type="domain" description="HTH lacI-type" evidence="4">
    <location>
        <begin position="8"/>
        <end position="62"/>
    </location>
</feature>
<reference evidence="5 6" key="1">
    <citation type="submission" date="2020-03" db="EMBL/GenBank/DDBJ databases">
        <title>Bacterial isolates of synthetic phycosphere.</title>
        <authorList>
            <person name="Fu H."/>
            <person name="Moran M.A."/>
        </authorList>
    </citation>
    <scope>NUCLEOTIDE SEQUENCE [LARGE SCALE GENOMIC DNA]</scope>
    <source>
        <strain evidence="5 6">HF1</strain>
    </source>
</reference>
<evidence type="ECO:0000256" key="2">
    <source>
        <dbReference type="ARBA" id="ARBA00023125"/>
    </source>
</evidence>
<name>A0ABX0W0Y6_9RHOB</name>
<dbReference type="Pfam" id="PF00356">
    <property type="entry name" value="LacI"/>
    <property type="match status" value="1"/>
</dbReference>
<dbReference type="InterPro" id="IPR000843">
    <property type="entry name" value="HTH_LacI"/>
</dbReference>
<evidence type="ECO:0000313" key="6">
    <source>
        <dbReference type="Proteomes" id="UP000709466"/>
    </source>
</evidence>
<proteinExistence type="predicted"/>
<accession>A0ABX0W0Y6</accession>
<keyword evidence="1" id="KW-0805">Transcription regulation</keyword>
<evidence type="ECO:0000256" key="1">
    <source>
        <dbReference type="ARBA" id="ARBA00023015"/>
    </source>
</evidence>